<dbReference type="InterPro" id="IPR003395">
    <property type="entry name" value="RecF/RecN/SMC_N"/>
</dbReference>
<reference evidence="11" key="2">
    <citation type="journal article" date="2023" name="Syst. Appl. Microbiol.">
        <title>Govania unica gen. nov., sp. nov., a rare biosphere bacterium that represents a novel family in the class Alphaproteobacteria.</title>
        <authorList>
            <person name="Vandamme P."/>
            <person name="Peeters C."/>
            <person name="Hettiarachchi A."/>
            <person name="Cnockaert M."/>
            <person name="Carlier A."/>
        </authorList>
    </citation>
    <scope>NUCLEOTIDE SEQUENCE</scope>
    <source>
        <strain evidence="11">LMG 31809</strain>
    </source>
</reference>
<dbReference type="Gene3D" id="3.40.50.300">
    <property type="entry name" value="P-loop containing nucleotide triphosphate hydrolases"/>
    <property type="match status" value="2"/>
</dbReference>
<dbReference type="GO" id="GO:0005524">
    <property type="term" value="F:ATP binding"/>
    <property type="evidence" value="ECO:0007669"/>
    <property type="project" value="UniProtKB-KW"/>
</dbReference>
<sequence>MLKTLSIRDIVVIERLDLSFEDGLCVLTGETGAGKSILLDSLGLALGARAERGLVRPGAERGQVTALFELAATHAVWGLLRDQGLDEGAGDGILILRRMIEADGRTRAFLNDAPIGVGLMREIGDQLVEIHGQHDDRGLLNAGGHRRLLDAFIGADDALAALRRAHGDWDAARGLVSAEQQLLQAIRADEDYLRHSLAELDKLDPVIGEEEVLSARRTLMMQGEKLRGGLGEVLNDLVSDGGADGLLRGAMRRLERMPGTGGEALDGVLTALERASIEAGEAIAQLEEMLARFAFDPREQDATEERLFALRGAARKHHCAVDDLQDLRDQYAARLSALDHSENRLRDLVAAEAKSRQNFEKAALALRQKREKTALSLDRVVNAELAPLKLDKAKFRTRIELLPEEHWTADGGERIEFEVATNPGAPFGPLMKIASGGEQSRFILALKVVLAARGSAPTLIFDEVDRGVGGAVADAVGERLAQLAGSLQVLVVTHSPQVAAAGSHHWHISKRTRKAGRGEEMITEVQALDPSARQEEIARMLAGARITDEARAAAAQLMQR</sequence>
<dbReference type="InterPro" id="IPR027417">
    <property type="entry name" value="P-loop_NTPase"/>
</dbReference>
<keyword evidence="5 9" id="KW-0227">DNA damage</keyword>
<dbReference type="Pfam" id="PF02463">
    <property type="entry name" value="SMC_N"/>
    <property type="match status" value="1"/>
</dbReference>
<accession>A0A9X3U0N2</accession>
<dbReference type="AlphaFoldDB" id="A0A9X3U0N2"/>
<dbReference type="Proteomes" id="UP001141619">
    <property type="component" value="Unassembled WGS sequence"/>
</dbReference>
<keyword evidence="12" id="KW-1185">Reference proteome</keyword>
<dbReference type="PANTHER" id="PTHR11059">
    <property type="entry name" value="DNA REPAIR PROTEIN RECN"/>
    <property type="match status" value="1"/>
</dbReference>
<organism evidence="11 12">
    <name type="scientific">Govanella unica</name>
    <dbReference type="NCBI Taxonomy" id="2975056"/>
    <lineage>
        <taxon>Bacteria</taxon>
        <taxon>Pseudomonadati</taxon>
        <taxon>Pseudomonadota</taxon>
        <taxon>Alphaproteobacteria</taxon>
        <taxon>Emcibacterales</taxon>
        <taxon>Govanellaceae</taxon>
        <taxon>Govanella</taxon>
    </lineage>
</organism>
<dbReference type="PIRSF" id="PIRSF003128">
    <property type="entry name" value="RecN"/>
    <property type="match status" value="1"/>
</dbReference>
<evidence type="ECO:0000256" key="7">
    <source>
        <dbReference type="ARBA" id="ARBA00023204"/>
    </source>
</evidence>
<keyword evidence="4" id="KW-0547">Nucleotide-binding</keyword>
<protein>
    <recommendedName>
        <fullName evidence="3 9">DNA repair protein RecN</fullName>
    </recommendedName>
    <alternativeName>
        <fullName evidence="8 9">Recombination protein N</fullName>
    </alternativeName>
</protein>
<evidence type="ECO:0000313" key="12">
    <source>
        <dbReference type="Proteomes" id="UP001141619"/>
    </source>
</evidence>
<dbReference type="EMBL" id="JANWOI010000005">
    <property type="protein sequence ID" value="MDA5195087.1"/>
    <property type="molecule type" value="Genomic_DNA"/>
</dbReference>
<dbReference type="GO" id="GO:0006310">
    <property type="term" value="P:DNA recombination"/>
    <property type="evidence" value="ECO:0007669"/>
    <property type="project" value="InterPro"/>
</dbReference>
<dbReference type="RefSeq" id="WP_274944800.1">
    <property type="nucleotide sequence ID" value="NZ_JANWOI010000005.1"/>
</dbReference>
<gene>
    <name evidence="11" type="primary">recN</name>
    <name evidence="11" type="ORF">NYP16_14130</name>
</gene>
<comment type="function">
    <text evidence="1 9">May be involved in recombinational repair of damaged DNA.</text>
</comment>
<evidence type="ECO:0000256" key="1">
    <source>
        <dbReference type="ARBA" id="ARBA00003618"/>
    </source>
</evidence>
<dbReference type="InterPro" id="IPR004604">
    <property type="entry name" value="DNA_recomb/repair_RecN"/>
</dbReference>
<proteinExistence type="inferred from homology"/>
<evidence type="ECO:0000256" key="8">
    <source>
        <dbReference type="ARBA" id="ARBA00033408"/>
    </source>
</evidence>
<dbReference type="GO" id="GO:0006281">
    <property type="term" value="P:DNA repair"/>
    <property type="evidence" value="ECO:0007669"/>
    <property type="project" value="UniProtKB-KW"/>
</dbReference>
<reference evidence="11" key="1">
    <citation type="submission" date="2022-08" db="EMBL/GenBank/DDBJ databases">
        <authorList>
            <person name="Vandamme P."/>
            <person name="Hettiarachchi A."/>
            <person name="Peeters C."/>
            <person name="Cnockaert M."/>
            <person name="Carlier A."/>
        </authorList>
    </citation>
    <scope>NUCLEOTIDE SEQUENCE</scope>
    <source>
        <strain evidence="11">LMG 31809</strain>
    </source>
</reference>
<evidence type="ECO:0000256" key="3">
    <source>
        <dbReference type="ARBA" id="ARBA00021315"/>
    </source>
</evidence>
<evidence type="ECO:0000256" key="2">
    <source>
        <dbReference type="ARBA" id="ARBA00009441"/>
    </source>
</evidence>
<dbReference type="PANTHER" id="PTHR11059:SF0">
    <property type="entry name" value="DNA REPAIR PROTEIN RECN"/>
    <property type="match status" value="1"/>
</dbReference>
<feature type="domain" description="RecF/RecN/SMC N-terminal" evidence="10">
    <location>
        <begin position="2"/>
        <end position="510"/>
    </location>
</feature>
<keyword evidence="6" id="KW-0067">ATP-binding</keyword>
<dbReference type="GO" id="GO:0009432">
    <property type="term" value="P:SOS response"/>
    <property type="evidence" value="ECO:0007669"/>
    <property type="project" value="TreeGrafter"/>
</dbReference>
<evidence type="ECO:0000256" key="9">
    <source>
        <dbReference type="PIRNR" id="PIRNR003128"/>
    </source>
</evidence>
<evidence type="ECO:0000256" key="6">
    <source>
        <dbReference type="ARBA" id="ARBA00022840"/>
    </source>
</evidence>
<dbReference type="GO" id="GO:0043590">
    <property type="term" value="C:bacterial nucleoid"/>
    <property type="evidence" value="ECO:0007669"/>
    <property type="project" value="TreeGrafter"/>
</dbReference>
<evidence type="ECO:0000256" key="5">
    <source>
        <dbReference type="ARBA" id="ARBA00022763"/>
    </source>
</evidence>
<evidence type="ECO:0000256" key="4">
    <source>
        <dbReference type="ARBA" id="ARBA00022741"/>
    </source>
</evidence>
<evidence type="ECO:0000313" key="11">
    <source>
        <dbReference type="EMBL" id="MDA5195087.1"/>
    </source>
</evidence>
<comment type="caution">
    <text evidence="11">The sequence shown here is derived from an EMBL/GenBank/DDBJ whole genome shotgun (WGS) entry which is preliminary data.</text>
</comment>
<name>A0A9X3U0N2_9PROT</name>
<comment type="similarity">
    <text evidence="2 9">Belongs to the RecN family.</text>
</comment>
<dbReference type="FunFam" id="3.40.50.300:FF:000356">
    <property type="entry name" value="DNA repair protein RecN"/>
    <property type="match status" value="1"/>
</dbReference>
<evidence type="ECO:0000259" key="10">
    <source>
        <dbReference type="Pfam" id="PF02463"/>
    </source>
</evidence>
<dbReference type="NCBIfam" id="TIGR00634">
    <property type="entry name" value="recN"/>
    <property type="match status" value="1"/>
</dbReference>
<dbReference type="SUPFAM" id="SSF52540">
    <property type="entry name" value="P-loop containing nucleoside triphosphate hydrolases"/>
    <property type="match status" value="2"/>
</dbReference>
<keyword evidence="7 9" id="KW-0234">DNA repair</keyword>
<dbReference type="CDD" id="cd03241">
    <property type="entry name" value="ABC_RecN"/>
    <property type="match status" value="2"/>
</dbReference>